<dbReference type="SUPFAM" id="SSF55785">
    <property type="entry name" value="PYP-like sensor domain (PAS domain)"/>
    <property type="match status" value="1"/>
</dbReference>
<dbReference type="RefSeq" id="WP_045780693.1">
    <property type="nucleotide sequence ID" value="NZ_LAJX01000307.1"/>
</dbReference>
<dbReference type="Pfam" id="PF00989">
    <property type="entry name" value="PAS"/>
    <property type="match status" value="1"/>
</dbReference>
<evidence type="ECO:0000313" key="3">
    <source>
        <dbReference type="EMBL" id="KJV05085.1"/>
    </source>
</evidence>
<dbReference type="SMART" id="SM00091">
    <property type="entry name" value="PAS"/>
    <property type="match status" value="1"/>
</dbReference>
<evidence type="ECO:0000259" key="2">
    <source>
        <dbReference type="PROSITE" id="PS50112"/>
    </source>
</evidence>
<keyword evidence="1" id="KW-0175">Coiled coil</keyword>
<accession>A0A0F3IE67</accession>
<keyword evidence="4" id="KW-1185">Reference proteome</keyword>
<gene>
    <name evidence="3" type="ORF">VZ94_20720</name>
</gene>
<dbReference type="PROSITE" id="PS50112">
    <property type="entry name" value="PAS"/>
    <property type="match status" value="1"/>
</dbReference>
<dbReference type="InterPro" id="IPR035965">
    <property type="entry name" value="PAS-like_dom_sf"/>
</dbReference>
<proteinExistence type="predicted"/>
<dbReference type="PATRIC" id="fig|1632867.3.peg.3734"/>
<dbReference type="InterPro" id="IPR013767">
    <property type="entry name" value="PAS_fold"/>
</dbReference>
<evidence type="ECO:0000256" key="1">
    <source>
        <dbReference type="SAM" id="Coils"/>
    </source>
</evidence>
<evidence type="ECO:0000313" key="4">
    <source>
        <dbReference type="Proteomes" id="UP000033684"/>
    </source>
</evidence>
<dbReference type="CDD" id="cd00130">
    <property type="entry name" value="PAS"/>
    <property type="match status" value="1"/>
</dbReference>
<sequence length="190" mass="22239">MSIDERHEELRNRAEQVVNFSPQEIKNITPEEIQRLFYDLQVYQIELQMQNDELQKTQLELSQANNRYSFIYHCLPIGIVILDHLGFIEQINHAFAKMLGVKSALLVKKHFSKFIFEEDKNIFIQRFEPIFKSPEGKFMQLRLQNDSKVSPVLIQCNVYDESDNISSDTNLKQRKIVFSITDLSGITVGQ</sequence>
<organism evidence="3 4">
    <name type="scientific">Methylocucumis oryzae</name>
    <dbReference type="NCBI Taxonomy" id="1632867"/>
    <lineage>
        <taxon>Bacteria</taxon>
        <taxon>Pseudomonadati</taxon>
        <taxon>Pseudomonadota</taxon>
        <taxon>Gammaproteobacteria</taxon>
        <taxon>Methylococcales</taxon>
        <taxon>Methylococcaceae</taxon>
        <taxon>Methylocucumis</taxon>
    </lineage>
</organism>
<feature type="domain" description="PAS" evidence="2">
    <location>
        <begin position="64"/>
        <end position="134"/>
    </location>
</feature>
<dbReference type="GO" id="GO:0006355">
    <property type="term" value="P:regulation of DNA-templated transcription"/>
    <property type="evidence" value="ECO:0007669"/>
    <property type="project" value="InterPro"/>
</dbReference>
<dbReference type="Gene3D" id="3.30.450.20">
    <property type="entry name" value="PAS domain"/>
    <property type="match status" value="1"/>
</dbReference>
<dbReference type="NCBIfam" id="TIGR00229">
    <property type="entry name" value="sensory_box"/>
    <property type="match status" value="1"/>
</dbReference>
<dbReference type="OrthoDB" id="5401121at2"/>
<dbReference type="AlphaFoldDB" id="A0A0F3IE67"/>
<dbReference type="InterPro" id="IPR000014">
    <property type="entry name" value="PAS"/>
</dbReference>
<feature type="coiled-coil region" evidence="1">
    <location>
        <begin position="40"/>
        <end position="67"/>
    </location>
</feature>
<reference evidence="4" key="1">
    <citation type="submission" date="2015-03" db="EMBL/GenBank/DDBJ databases">
        <title>Draft genome sequence of a novel methanotroph (Sn10-6) isolated from flooded ricefield rhizosphere in India.</title>
        <authorList>
            <person name="Pandit P.S."/>
            <person name="Pore S.D."/>
            <person name="Arora P."/>
            <person name="Kapse N.G."/>
            <person name="Dhakephalkar P.K."/>
            <person name="Rahalkar M.C."/>
        </authorList>
    </citation>
    <scope>NUCLEOTIDE SEQUENCE [LARGE SCALE GENOMIC DNA]</scope>
    <source>
        <strain evidence="4">Sn10-6</strain>
    </source>
</reference>
<reference evidence="3 4" key="2">
    <citation type="journal article" date="2016" name="Microb. Ecol.">
        <title>Genome Characteristics of a Novel Type I Methanotroph (Sn10-6) Isolated from a Flooded Indian Rice Field.</title>
        <authorList>
            <person name="Rahalkar M.C."/>
            <person name="Pandit P.S."/>
            <person name="Dhakephalkar P.K."/>
            <person name="Pore S."/>
            <person name="Arora P."/>
            <person name="Kapse N."/>
        </authorList>
    </citation>
    <scope>NUCLEOTIDE SEQUENCE [LARGE SCALE GENOMIC DNA]</scope>
    <source>
        <strain evidence="3 4">Sn10-6</strain>
    </source>
</reference>
<name>A0A0F3IE67_9GAMM</name>
<protein>
    <recommendedName>
        <fullName evidence="2">PAS domain-containing protein</fullName>
    </recommendedName>
</protein>
<dbReference type="EMBL" id="LAJX01000307">
    <property type="protein sequence ID" value="KJV05085.1"/>
    <property type="molecule type" value="Genomic_DNA"/>
</dbReference>
<dbReference type="Proteomes" id="UP000033684">
    <property type="component" value="Unassembled WGS sequence"/>
</dbReference>
<comment type="caution">
    <text evidence="3">The sequence shown here is derived from an EMBL/GenBank/DDBJ whole genome shotgun (WGS) entry which is preliminary data.</text>
</comment>